<dbReference type="Gene3D" id="3.90.1410.10">
    <property type="entry name" value="set domain protein methyltransferase, domain 1"/>
    <property type="match status" value="1"/>
</dbReference>
<keyword evidence="1" id="KW-0489">Methyltransferase</keyword>
<keyword evidence="2" id="KW-0808">Transferase</keyword>
<dbReference type="PANTHER" id="PTHR13271:SF147">
    <property type="entry name" value="PROTEIN-LYSINE N-METHYLTRANSFERASE EFM1-RELATED"/>
    <property type="match status" value="1"/>
</dbReference>
<dbReference type="Gene3D" id="3.90.1420.10">
    <property type="entry name" value="Rubisco LSMT, substrate-binding domain"/>
    <property type="match status" value="1"/>
</dbReference>
<organism evidence="6 7">
    <name type="scientific">Dissophora globulifera</name>
    <dbReference type="NCBI Taxonomy" id="979702"/>
    <lineage>
        <taxon>Eukaryota</taxon>
        <taxon>Fungi</taxon>
        <taxon>Fungi incertae sedis</taxon>
        <taxon>Mucoromycota</taxon>
        <taxon>Mortierellomycotina</taxon>
        <taxon>Mortierellomycetes</taxon>
        <taxon>Mortierellales</taxon>
        <taxon>Mortierellaceae</taxon>
        <taxon>Dissophora</taxon>
    </lineage>
</organism>
<dbReference type="PANTHER" id="PTHR13271">
    <property type="entry name" value="UNCHARACTERIZED PUTATIVE METHYLTRANSFERASE"/>
    <property type="match status" value="1"/>
</dbReference>
<dbReference type="GO" id="GO:0016279">
    <property type="term" value="F:protein-lysine N-methyltransferase activity"/>
    <property type="evidence" value="ECO:0007669"/>
    <property type="project" value="InterPro"/>
</dbReference>
<gene>
    <name evidence="6" type="ORF">BGZ99_003980</name>
</gene>
<keyword evidence="7" id="KW-1185">Reference proteome</keyword>
<dbReference type="InterPro" id="IPR036464">
    <property type="entry name" value="Rubisco_LSMT_subst-bd_sf"/>
</dbReference>
<evidence type="ECO:0000256" key="1">
    <source>
        <dbReference type="ARBA" id="ARBA00022603"/>
    </source>
</evidence>
<name>A0A9P6RJ40_9FUNG</name>
<evidence type="ECO:0000256" key="3">
    <source>
        <dbReference type="ARBA" id="ARBA00022691"/>
    </source>
</evidence>
<dbReference type="Pfam" id="PF09273">
    <property type="entry name" value="Rubis-subs-bind"/>
    <property type="match status" value="1"/>
</dbReference>
<dbReference type="SUPFAM" id="SSF81822">
    <property type="entry name" value="RuBisCo LSMT C-terminal, substrate-binding domain"/>
    <property type="match status" value="1"/>
</dbReference>
<evidence type="ECO:0000256" key="4">
    <source>
        <dbReference type="SAM" id="MobiDB-lite"/>
    </source>
</evidence>
<evidence type="ECO:0000256" key="2">
    <source>
        <dbReference type="ARBA" id="ARBA00022679"/>
    </source>
</evidence>
<dbReference type="InterPro" id="IPR044432">
    <property type="entry name" value="Set10/Efm1_SET"/>
</dbReference>
<dbReference type="CDD" id="cd19180">
    <property type="entry name" value="SET_SpSET10-like"/>
    <property type="match status" value="1"/>
</dbReference>
<proteinExistence type="predicted"/>
<dbReference type="SUPFAM" id="SSF82199">
    <property type="entry name" value="SET domain"/>
    <property type="match status" value="1"/>
</dbReference>
<evidence type="ECO:0000259" key="5">
    <source>
        <dbReference type="Pfam" id="PF09273"/>
    </source>
</evidence>
<feature type="region of interest" description="Disordered" evidence="4">
    <location>
        <begin position="544"/>
        <end position="565"/>
    </location>
</feature>
<dbReference type="InterPro" id="IPR046341">
    <property type="entry name" value="SET_dom_sf"/>
</dbReference>
<comment type="caution">
    <text evidence="6">The sequence shown here is derived from an EMBL/GenBank/DDBJ whole genome shotgun (WGS) entry which is preliminary data.</text>
</comment>
<feature type="domain" description="Rubisco LSMT substrate-binding" evidence="5">
    <location>
        <begin position="274"/>
        <end position="427"/>
    </location>
</feature>
<reference evidence="6" key="1">
    <citation type="journal article" date="2020" name="Fungal Divers.">
        <title>Resolving the Mortierellaceae phylogeny through synthesis of multi-gene phylogenetics and phylogenomics.</title>
        <authorList>
            <person name="Vandepol N."/>
            <person name="Liber J."/>
            <person name="Desiro A."/>
            <person name="Na H."/>
            <person name="Kennedy M."/>
            <person name="Barry K."/>
            <person name="Grigoriev I.V."/>
            <person name="Miller A.N."/>
            <person name="O'Donnell K."/>
            <person name="Stajich J.E."/>
            <person name="Bonito G."/>
        </authorList>
    </citation>
    <scope>NUCLEOTIDE SEQUENCE</scope>
    <source>
        <strain evidence="6">REB-010B</strain>
    </source>
</reference>
<sequence>MEATSSSKQTRFTDWLTANNARFPKLEFRNDVQGSGSVYCTGDIAENEIFLTVPFTPLVITDTLAREQLPASVQSLDGRTALTLFLVQQVLMNVNAGTNGASFFQPYLDMVPERIHTALDFDDDDLEQLRGTNAFLTVKELKENLLQKYKDTMRVVGDDLRIEDGYSWERFLWAETVLSSRAFPAHLFGGGIEGEIVLIPLGGKLDTLNHKSRQKATWIKTPQGLEMSGGAISKGDQIFNNYGPKSNEELLVGYGFCIEDNLDDLVVIKPNFSRDPDQERKTEILKHVGVTEQTIHYLRYGSITDQSDSIPDQLLVTMRVMAMNPAEAGHCCDLIHHYEHQLESEEDESEETQEARLKIAESAISVALRKELQFLGVRNEFAMLDLLDMLLNAKLQGILEWDSKLDAPKNQAQEFARIYRRGQRQILEAGSNICRGMFSALLQESCSASLPTQQAVFIGASIESQLQPGQQPRRPLGFGLQRRIESPEAYTTAYFNEKALKDTRTMSELKREAVRQVLLSARDIMIEHKTDQFGEALGYAFPNHRYDDNSSSEEDEDPQGDEDDDEAAMTMQMERDAILTCFLVFESEYPGRFKKFITTAKEYDYSSQLDEDMMEDVEDLRQSLQETLEEVDPDVFDFSAKFTGQAFIWATGLIEALSLSFHIDGQRVEGVLALRDAEGDTDNEDNGQRKRKHE</sequence>
<dbReference type="InterPro" id="IPR050600">
    <property type="entry name" value="SETD3_SETD6_MTase"/>
</dbReference>
<evidence type="ECO:0000313" key="7">
    <source>
        <dbReference type="Proteomes" id="UP000738325"/>
    </source>
</evidence>
<accession>A0A9P6RJ40</accession>
<protein>
    <recommendedName>
        <fullName evidence="5">Rubisco LSMT substrate-binding domain-containing protein</fullName>
    </recommendedName>
</protein>
<dbReference type="GO" id="GO:0032259">
    <property type="term" value="P:methylation"/>
    <property type="evidence" value="ECO:0007669"/>
    <property type="project" value="UniProtKB-KW"/>
</dbReference>
<dbReference type="AlphaFoldDB" id="A0A9P6RJ40"/>
<evidence type="ECO:0000313" key="6">
    <source>
        <dbReference type="EMBL" id="KAG0321301.1"/>
    </source>
</evidence>
<keyword evidence="3" id="KW-0949">S-adenosyl-L-methionine</keyword>
<dbReference type="InterPro" id="IPR015353">
    <property type="entry name" value="Rubisco_LSMT_subst-bd"/>
</dbReference>
<dbReference type="EMBL" id="JAAAIP010000249">
    <property type="protein sequence ID" value="KAG0321301.1"/>
    <property type="molecule type" value="Genomic_DNA"/>
</dbReference>
<dbReference type="OrthoDB" id="42889at2759"/>
<feature type="compositionally biased region" description="Acidic residues" evidence="4">
    <location>
        <begin position="550"/>
        <end position="565"/>
    </location>
</feature>
<dbReference type="GO" id="GO:0005634">
    <property type="term" value="C:nucleus"/>
    <property type="evidence" value="ECO:0007669"/>
    <property type="project" value="TreeGrafter"/>
</dbReference>
<dbReference type="Proteomes" id="UP000738325">
    <property type="component" value="Unassembled WGS sequence"/>
</dbReference>